<dbReference type="InterPro" id="IPR002104">
    <property type="entry name" value="Integrase_catalytic"/>
</dbReference>
<dbReference type="InterPro" id="IPR011010">
    <property type="entry name" value="DNA_brk_join_enz"/>
</dbReference>
<proteinExistence type="predicted"/>
<evidence type="ECO:0000313" key="4">
    <source>
        <dbReference type="Proteomes" id="UP000584642"/>
    </source>
</evidence>
<name>A0ABX2TBC6_9PROT</name>
<evidence type="ECO:0000259" key="2">
    <source>
        <dbReference type="PROSITE" id="PS51898"/>
    </source>
</evidence>
<sequence>MRARTLQVEAAESTGVIVSLSKHPVDTSSSIWRISPTERIDWDSFSSAPEFYVRACREFARHLIRTAAARSVGSEFGRLEAAVVQCPIREDQHCLDTGSLGEEFFTDLEKVCKARGYSKRYTNDIVLSQRRFYIWAADAGFDGFDPDVATALEDKVFGTFAANEAVLRNDPKHGPLREHEFLALSNALRAQTLPGQRSIPVRDVVVGLLAMSFGLYGRHLQLLNEEDYYTESLSDGSVSHFLRVPRLKKRVEVPREQWKVRALDPRIGAVIQELIAANAKAIAADPRWNDDEFHRPLFRGVYTDLVADGAFRQETYRLTQVVFNRILGSIVTAFGLKGSDKKPLCLTFRRLRYSYATRLVSLGAAPIEVAEALDHSSTHHVMVYFNGREMLARRMEKKMALELAAISQLFLGQVIRREDAPKGDDVKPPITWPHHTEKTLSQIGSCGTFDHCALAMPKACYPCRLFRPWLDAPHERVLDSLLEERAMKEEAGMAPTIIKLLDDVIIACAQTVRACEAMRAAETSRGAE</sequence>
<dbReference type="Gene3D" id="1.10.443.10">
    <property type="entry name" value="Intergrase catalytic core"/>
    <property type="match status" value="1"/>
</dbReference>
<dbReference type="Proteomes" id="UP000584642">
    <property type="component" value="Unassembled WGS sequence"/>
</dbReference>
<keyword evidence="4" id="KW-1185">Reference proteome</keyword>
<organism evidence="3 4">
    <name type="scientific">Azospirillum oleiclasticum</name>
    <dbReference type="NCBI Taxonomy" id="2735135"/>
    <lineage>
        <taxon>Bacteria</taxon>
        <taxon>Pseudomonadati</taxon>
        <taxon>Pseudomonadota</taxon>
        <taxon>Alphaproteobacteria</taxon>
        <taxon>Rhodospirillales</taxon>
        <taxon>Azospirillaceae</taxon>
        <taxon>Azospirillum</taxon>
    </lineage>
</organism>
<dbReference type="PROSITE" id="PS51898">
    <property type="entry name" value="TYR_RECOMBINASE"/>
    <property type="match status" value="1"/>
</dbReference>
<protein>
    <recommendedName>
        <fullName evidence="2">Tyr recombinase domain-containing protein</fullName>
    </recommendedName>
</protein>
<dbReference type="EMBL" id="JABFDB010000008">
    <property type="protein sequence ID" value="NYZ20542.1"/>
    <property type="molecule type" value="Genomic_DNA"/>
</dbReference>
<evidence type="ECO:0000313" key="3">
    <source>
        <dbReference type="EMBL" id="NYZ20542.1"/>
    </source>
</evidence>
<dbReference type="SUPFAM" id="SSF56349">
    <property type="entry name" value="DNA breaking-rejoining enzymes"/>
    <property type="match status" value="1"/>
</dbReference>
<feature type="domain" description="Tyr recombinase" evidence="2">
    <location>
        <begin position="171"/>
        <end position="400"/>
    </location>
</feature>
<evidence type="ECO:0000256" key="1">
    <source>
        <dbReference type="ARBA" id="ARBA00023172"/>
    </source>
</evidence>
<comment type="caution">
    <text evidence="3">The sequence shown here is derived from an EMBL/GenBank/DDBJ whole genome shotgun (WGS) entry which is preliminary data.</text>
</comment>
<reference evidence="3 4" key="1">
    <citation type="submission" date="2020-05" db="EMBL/GenBank/DDBJ databases">
        <title>Azospirillum oleiclasticum sp. nov, a nitrogen-fixing and heavy crude oil-emulsifying bacterium isolated from the crude oil of Yumen Oilfield.</title>
        <authorList>
            <person name="Wu D."/>
            <person name="Cai M."/>
            <person name="Zhang X."/>
        </authorList>
    </citation>
    <scope>NUCLEOTIDE SEQUENCE [LARGE SCALE GENOMIC DNA]</scope>
    <source>
        <strain evidence="3 4">ROY-1-1-2</strain>
    </source>
</reference>
<accession>A0ABX2TBC6</accession>
<keyword evidence="1" id="KW-0233">DNA recombination</keyword>
<gene>
    <name evidence="3" type="ORF">HND93_12540</name>
</gene>
<dbReference type="RefSeq" id="WP_180282317.1">
    <property type="nucleotide sequence ID" value="NZ_JABFDB010000008.1"/>
</dbReference>
<dbReference type="InterPro" id="IPR013762">
    <property type="entry name" value="Integrase-like_cat_sf"/>
</dbReference>